<dbReference type="AlphaFoldDB" id="A0A562B224"/>
<sequence>MHRTSIGASNFKYTRDIMDTDAHLAKLAEQLHPCPDAAVVVGRRVYGGVSIAIGQKTMRMMEEPPKVELRLEGDGIGVVKE</sequence>
<protein>
    <submittedName>
        <fullName evidence="1">Uncharacterized protein</fullName>
    </submittedName>
</protein>
<comment type="caution">
    <text evidence="1">The sequence shown here is derived from an EMBL/GenBank/DDBJ whole genome shotgun (WGS) entry which is preliminary data.</text>
</comment>
<dbReference type="Proteomes" id="UP000318141">
    <property type="component" value="Unassembled WGS sequence"/>
</dbReference>
<accession>A0A562B224</accession>
<gene>
    <name evidence="1" type="ORF">L602_000700000470</name>
</gene>
<evidence type="ECO:0000313" key="2">
    <source>
        <dbReference type="Proteomes" id="UP000318141"/>
    </source>
</evidence>
<keyword evidence="2" id="KW-1185">Reference proteome</keyword>
<dbReference type="EMBL" id="VLJN01000065">
    <property type="protein sequence ID" value="TWG79231.1"/>
    <property type="molecule type" value="Genomic_DNA"/>
</dbReference>
<proteinExistence type="predicted"/>
<reference evidence="1 2" key="1">
    <citation type="submission" date="2019-07" db="EMBL/GenBank/DDBJ databases">
        <title>Genome sequencing of lignin-degrading bacterial isolates.</title>
        <authorList>
            <person name="Gladden J."/>
        </authorList>
    </citation>
    <scope>NUCLEOTIDE SEQUENCE [LARGE SCALE GENOMIC DNA]</scope>
    <source>
        <strain evidence="1 2">J11</strain>
    </source>
</reference>
<organism evidence="1 2">
    <name type="scientific">Cupriavidus gilardii J11</name>
    <dbReference type="NCBI Taxonomy" id="936133"/>
    <lineage>
        <taxon>Bacteria</taxon>
        <taxon>Pseudomonadati</taxon>
        <taxon>Pseudomonadota</taxon>
        <taxon>Betaproteobacteria</taxon>
        <taxon>Burkholderiales</taxon>
        <taxon>Burkholderiaceae</taxon>
        <taxon>Cupriavidus</taxon>
    </lineage>
</organism>
<name>A0A562B224_9BURK</name>
<evidence type="ECO:0000313" key="1">
    <source>
        <dbReference type="EMBL" id="TWG79231.1"/>
    </source>
</evidence>